<dbReference type="PANTHER" id="PTHR37304">
    <property type="entry name" value="MEMBRANE PROTEIN-RELATED"/>
    <property type="match status" value="1"/>
</dbReference>
<keyword evidence="1" id="KW-1133">Transmembrane helix</keyword>
<dbReference type="InterPro" id="IPR007211">
    <property type="entry name" value="DUF378"/>
</dbReference>
<reference evidence="2" key="1">
    <citation type="submission" date="2018-09" db="EMBL/GenBank/DDBJ databases">
        <title>Murine metabolic-syndrome-specific gut microbial biobank.</title>
        <authorList>
            <person name="Liu C."/>
        </authorList>
    </citation>
    <scope>NUCLEOTIDE SEQUENCE</scope>
    <source>
        <strain evidence="2">D42-62</strain>
    </source>
</reference>
<dbReference type="EMBL" id="QZDT01000002">
    <property type="protein sequence ID" value="NBJ91452.1"/>
    <property type="molecule type" value="Genomic_DNA"/>
</dbReference>
<keyword evidence="1" id="KW-0472">Membrane</keyword>
<proteinExistence type="predicted"/>
<sequence>MNNKCLDCIALTIAIIGAVNWGLIGFFSFDLVSFIFGNMSWLARIIYAVVGICGLYLITFYMYTGGTRKTAEQ</sequence>
<feature type="transmembrane region" description="Helical" evidence="1">
    <location>
        <begin position="9"/>
        <end position="29"/>
    </location>
</feature>
<gene>
    <name evidence="2" type="ORF">D5281_02340</name>
</gene>
<dbReference type="Pfam" id="PF04070">
    <property type="entry name" value="DUF378"/>
    <property type="match status" value="1"/>
</dbReference>
<keyword evidence="1" id="KW-0812">Transmembrane</keyword>
<dbReference type="AlphaFoldDB" id="A0A9X5GRV1"/>
<evidence type="ECO:0000313" key="2">
    <source>
        <dbReference type="EMBL" id="NBJ91452.1"/>
    </source>
</evidence>
<keyword evidence="3" id="KW-1185">Reference proteome</keyword>
<protein>
    <submittedName>
        <fullName evidence="2">DUF378 domain-containing protein</fullName>
    </submittedName>
</protein>
<evidence type="ECO:0000313" key="3">
    <source>
        <dbReference type="Proteomes" id="UP001154420"/>
    </source>
</evidence>
<feature type="transmembrane region" description="Helical" evidence="1">
    <location>
        <begin position="41"/>
        <end position="63"/>
    </location>
</feature>
<dbReference type="PANTHER" id="PTHR37304:SF1">
    <property type="entry name" value="MEMBRANE PROTEIN"/>
    <property type="match status" value="1"/>
</dbReference>
<dbReference type="Proteomes" id="UP001154420">
    <property type="component" value="Unassembled WGS sequence"/>
</dbReference>
<evidence type="ECO:0000256" key="1">
    <source>
        <dbReference type="SAM" id="Phobius"/>
    </source>
</evidence>
<dbReference type="OrthoDB" id="9812136at2"/>
<accession>A0A9X5GRV1</accession>
<organism evidence="2 3">
    <name type="scientific">Parablautia muri</name>
    <dbReference type="NCBI Taxonomy" id="2320879"/>
    <lineage>
        <taxon>Bacteria</taxon>
        <taxon>Bacillati</taxon>
        <taxon>Bacillota</taxon>
        <taxon>Clostridia</taxon>
        <taxon>Lachnospirales</taxon>
        <taxon>Lachnospiraceae</taxon>
        <taxon>Parablautia</taxon>
    </lineage>
</organism>
<name>A0A9X5GRV1_9FIRM</name>
<dbReference type="RefSeq" id="WP_160558539.1">
    <property type="nucleotide sequence ID" value="NZ_QZDT01000002.1"/>
</dbReference>
<comment type="caution">
    <text evidence="2">The sequence shown here is derived from an EMBL/GenBank/DDBJ whole genome shotgun (WGS) entry which is preliminary data.</text>
</comment>